<dbReference type="STRING" id="1736674.APS56_08385"/>
<gene>
    <name evidence="1" type="ORF">APS56_08385</name>
</gene>
<sequence>MKYIIYIFLILSFSIFSQENIETSPIKKTTLQVDKLISIDNFETSYFINHNVFYKKTTEKTINFSNIQLGTIKTVSVFNPLKINIFYKDFNTIIILDNRLAEIFKIDFNTKLPYRNISFVSTGYDNTLWLFNQDSQQLELYDYKLNNTRIKTLPIQDQVIDMTSNYNYCYLLTEKELLIYNYFGSLILKIKNDGYSSISENNKNIILKKDNSLIYLKKDTKNKIPIKLPNLLINQFFVTNETLYIYDTEILHQFQLKTN</sequence>
<keyword evidence="2" id="KW-1185">Reference proteome</keyword>
<dbReference type="Proteomes" id="UP000057981">
    <property type="component" value="Chromosome"/>
</dbReference>
<reference evidence="1 2" key="1">
    <citation type="submission" date="2015-10" db="EMBL/GenBank/DDBJ databases">
        <authorList>
            <person name="Gilbert D.G."/>
        </authorList>
    </citation>
    <scope>NUCLEOTIDE SEQUENCE [LARGE SCALE GENOMIC DNA]</scope>
    <source>
        <strain evidence="2">HZ-22</strain>
    </source>
</reference>
<accession>A0A0P0CQP0</accession>
<protein>
    <submittedName>
        <fullName evidence="1">Uncharacterized protein</fullName>
    </submittedName>
</protein>
<proteinExistence type="predicted"/>
<dbReference type="OrthoDB" id="1143207at2"/>
<organism evidence="1 2">
    <name type="scientific">Pseudalgibacter alginicilyticus</name>
    <dbReference type="NCBI Taxonomy" id="1736674"/>
    <lineage>
        <taxon>Bacteria</taxon>
        <taxon>Pseudomonadati</taxon>
        <taxon>Bacteroidota</taxon>
        <taxon>Flavobacteriia</taxon>
        <taxon>Flavobacteriales</taxon>
        <taxon>Flavobacteriaceae</taxon>
        <taxon>Pseudalgibacter</taxon>
    </lineage>
</organism>
<evidence type="ECO:0000313" key="2">
    <source>
        <dbReference type="Proteomes" id="UP000057981"/>
    </source>
</evidence>
<dbReference type="EMBL" id="CP012898">
    <property type="protein sequence ID" value="ALJ05140.1"/>
    <property type="molecule type" value="Genomic_DNA"/>
</dbReference>
<dbReference type="KEGG" id="ahz:APS56_08385"/>
<evidence type="ECO:0000313" key="1">
    <source>
        <dbReference type="EMBL" id="ALJ05140.1"/>
    </source>
</evidence>
<dbReference type="AlphaFoldDB" id="A0A0P0CQP0"/>
<dbReference type="PATRIC" id="fig|1736674.3.peg.1716"/>
<name>A0A0P0CQP0_9FLAO</name>
<dbReference type="RefSeq" id="WP_054727129.1">
    <property type="nucleotide sequence ID" value="NZ_CP012898.1"/>
</dbReference>